<feature type="region of interest" description="Disordered" evidence="1">
    <location>
        <begin position="101"/>
        <end position="135"/>
    </location>
</feature>
<evidence type="ECO:0000256" key="1">
    <source>
        <dbReference type="SAM" id="MobiDB-lite"/>
    </source>
</evidence>
<dbReference type="EMBL" id="JASMQC010000022">
    <property type="protein sequence ID" value="KAK1935802.1"/>
    <property type="molecule type" value="Genomic_DNA"/>
</dbReference>
<dbReference type="SUPFAM" id="SSF46966">
    <property type="entry name" value="Spectrin repeat"/>
    <property type="match status" value="1"/>
</dbReference>
<accession>A0AAD9GCE7</accession>
<evidence type="ECO:0000313" key="3">
    <source>
        <dbReference type="Proteomes" id="UP001259832"/>
    </source>
</evidence>
<feature type="compositionally biased region" description="Polar residues" evidence="1">
    <location>
        <begin position="109"/>
        <end position="122"/>
    </location>
</feature>
<proteinExistence type="predicted"/>
<gene>
    <name evidence="2" type="ORF">P3T76_010496</name>
</gene>
<sequence length="227" mass="25579">MAQDEVETLEAALNFISQYELSTTVDSNAVNVTSAFQHSHKLQKTHSLEIPEENDDIAPFDPDIHATEAFVGDFKVESELFDAPVSSRGETQELLSFSMHPSMGKTPFKTENVSTAASSTSQPRRRRVSKKEEITELRDTVAELSRQLDQLHASSAPNSPAAEEHVSSILSQPESLWQQVAARQLILRQKAEEVNAQLRNRVETRVRQTKNLKRMLSRRNDAEVKRL</sequence>
<comment type="caution">
    <text evidence="2">The sequence shown here is derived from an EMBL/GenBank/DDBJ whole genome shotgun (WGS) entry which is preliminary data.</text>
</comment>
<reference evidence="2" key="1">
    <citation type="submission" date="2023-08" db="EMBL/GenBank/DDBJ databases">
        <title>Reference Genome Resource for the Citrus Pathogen Phytophthora citrophthora.</title>
        <authorList>
            <person name="Moller H."/>
            <person name="Coetzee B."/>
            <person name="Rose L.J."/>
            <person name="Van Niekerk J.M."/>
        </authorList>
    </citation>
    <scope>NUCLEOTIDE SEQUENCE</scope>
    <source>
        <strain evidence="2">STE-U-9442</strain>
    </source>
</reference>
<protein>
    <submittedName>
        <fullName evidence="2">Uncharacterized protein</fullName>
    </submittedName>
</protein>
<dbReference type="AlphaFoldDB" id="A0AAD9GCE7"/>
<evidence type="ECO:0000313" key="2">
    <source>
        <dbReference type="EMBL" id="KAK1935802.1"/>
    </source>
</evidence>
<organism evidence="2 3">
    <name type="scientific">Phytophthora citrophthora</name>
    <dbReference type="NCBI Taxonomy" id="4793"/>
    <lineage>
        <taxon>Eukaryota</taxon>
        <taxon>Sar</taxon>
        <taxon>Stramenopiles</taxon>
        <taxon>Oomycota</taxon>
        <taxon>Peronosporomycetes</taxon>
        <taxon>Peronosporales</taxon>
        <taxon>Peronosporaceae</taxon>
        <taxon>Phytophthora</taxon>
    </lineage>
</organism>
<keyword evidence="3" id="KW-1185">Reference proteome</keyword>
<name>A0AAD9GCE7_9STRA</name>
<dbReference type="Proteomes" id="UP001259832">
    <property type="component" value="Unassembled WGS sequence"/>
</dbReference>